<dbReference type="SUPFAM" id="SSF53756">
    <property type="entry name" value="UDP-Glycosyltransferase/glycogen phosphorylase"/>
    <property type="match status" value="1"/>
</dbReference>
<evidence type="ECO:0000259" key="2">
    <source>
        <dbReference type="Pfam" id="PF13439"/>
    </source>
</evidence>
<dbReference type="EC" id="2.4.1.292" evidence="3"/>
<organism evidence="3 4">
    <name type="scientific">Flavobacterium succinicans</name>
    <dbReference type="NCBI Taxonomy" id="29536"/>
    <lineage>
        <taxon>Bacteria</taxon>
        <taxon>Pseudomonadati</taxon>
        <taxon>Bacteroidota</taxon>
        <taxon>Flavobacteriia</taxon>
        <taxon>Flavobacteriales</taxon>
        <taxon>Flavobacteriaceae</taxon>
        <taxon>Flavobacterium</taxon>
    </lineage>
</organism>
<dbReference type="RefSeq" id="WP_064714096.1">
    <property type="nucleotide sequence ID" value="NZ_JMTM01000007.1"/>
</dbReference>
<keyword evidence="4" id="KW-1185">Reference proteome</keyword>
<feature type="domain" description="Glycosyl transferase family 1" evidence="1">
    <location>
        <begin position="174"/>
        <end position="331"/>
    </location>
</feature>
<reference evidence="3 4" key="1">
    <citation type="submission" date="2016-06" db="EMBL/GenBank/DDBJ databases">
        <title>Draft genome sequence of Flavobacterium succinicans strain DD5b.</title>
        <authorList>
            <person name="Poehlein A."/>
            <person name="Daniel R."/>
            <person name="Simeonova D.D."/>
        </authorList>
    </citation>
    <scope>NUCLEOTIDE SEQUENCE [LARGE SCALE GENOMIC DNA]</scope>
    <source>
        <strain evidence="3 4">DD5b</strain>
    </source>
</reference>
<dbReference type="Gene3D" id="3.40.50.2000">
    <property type="entry name" value="Glycogen Phosphorylase B"/>
    <property type="match status" value="2"/>
</dbReference>
<dbReference type="OrthoDB" id="823685at2"/>
<dbReference type="Proteomes" id="UP000093807">
    <property type="component" value="Unassembled WGS sequence"/>
</dbReference>
<dbReference type="InterPro" id="IPR028098">
    <property type="entry name" value="Glyco_trans_4-like_N"/>
</dbReference>
<sequence length="357" mass="40133">MRIVQLIDSLEAGGAERMAVNYANVLADEIEFSMLVATRKEGPLVSQIGDKVAYLFLHKKKPLDFGALRRLRSFVLQHKVTHVHAHSTSFFLAFLLKLSLPSLKVIRHDHYGNNEFLVSRPIFVLKITAPFFAGVIAVNSNLKTWTQTRLKVKNATYLPNFSQKPTHQERYTTLLGKDNKRIVCLANLRMQKNHLLLLEVAVRLQKTHPDWTFHLVGKDFEDDYAAEIKSKIQELALQNQVFLYGSRTDTSAILQQATIGILTSASEGLPLSVLEYGMHQLPVVVTAVGALPEMIQHPTNGLLVPNNDTAAFTDALLRLIENEAFRKQTGAAFYATVQEQFAAEAIVNRYLNWLATL</sequence>
<evidence type="ECO:0000259" key="1">
    <source>
        <dbReference type="Pfam" id="PF00534"/>
    </source>
</evidence>
<keyword evidence="3" id="KW-0328">Glycosyltransferase</keyword>
<name>A0A199XVW1_9FLAO</name>
<feature type="domain" description="Glycosyltransferase subfamily 4-like N-terminal" evidence="2">
    <location>
        <begin position="13"/>
        <end position="160"/>
    </location>
</feature>
<dbReference type="CDD" id="cd03801">
    <property type="entry name" value="GT4_PimA-like"/>
    <property type="match status" value="1"/>
</dbReference>
<dbReference type="AlphaFoldDB" id="A0A199XVW1"/>
<accession>A0A199XVW1</accession>
<dbReference type="Pfam" id="PF13439">
    <property type="entry name" value="Glyco_transf_4"/>
    <property type="match status" value="1"/>
</dbReference>
<evidence type="ECO:0000313" key="4">
    <source>
        <dbReference type="Proteomes" id="UP000093807"/>
    </source>
</evidence>
<comment type="caution">
    <text evidence="3">The sequence shown here is derived from an EMBL/GenBank/DDBJ whole genome shotgun (WGS) entry which is preliminary data.</text>
</comment>
<proteinExistence type="predicted"/>
<keyword evidence="3" id="KW-0808">Transferase</keyword>
<dbReference type="PANTHER" id="PTHR12526:SF630">
    <property type="entry name" value="GLYCOSYLTRANSFERASE"/>
    <property type="match status" value="1"/>
</dbReference>
<dbReference type="Pfam" id="PF00534">
    <property type="entry name" value="Glycos_transf_1"/>
    <property type="match status" value="1"/>
</dbReference>
<gene>
    <name evidence="3" type="primary">pglH</name>
    <name evidence="3" type="ORF">FLB_01900</name>
</gene>
<dbReference type="InterPro" id="IPR001296">
    <property type="entry name" value="Glyco_trans_1"/>
</dbReference>
<dbReference type="PANTHER" id="PTHR12526">
    <property type="entry name" value="GLYCOSYLTRANSFERASE"/>
    <property type="match status" value="1"/>
</dbReference>
<dbReference type="EMBL" id="JMTM01000007">
    <property type="protein sequence ID" value="OAZ05391.1"/>
    <property type="molecule type" value="Genomic_DNA"/>
</dbReference>
<protein>
    <submittedName>
        <fullName evidence="3">Alpha-1,4-N-acetyl-D-galactosaminyltransferase</fullName>
        <ecNumber evidence="3">2.4.1.292</ecNumber>
    </submittedName>
</protein>
<dbReference type="GO" id="GO:0016757">
    <property type="term" value="F:glycosyltransferase activity"/>
    <property type="evidence" value="ECO:0007669"/>
    <property type="project" value="UniProtKB-KW"/>
</dbReference>
<dbReference type="PATRIC" id="fig|29536.5.peg.197"/>
<evidence type="ECO:0000313" key="3">
    <source>
        <dbReference type="EMBL" id="OAZ05391.1"/>
    </source>
</evidence>